<comment type="caution">
    <text evidence="2">The sequence shown here is derived from an EMBL/GenBank/DDBJ whole genome shotgun (WGS) entry which is preliminary data.</text>
</comment>
<dbReference type="SUPFAM" id="SSF143100">
    <property type="entry name" value="TTHA1013/TTHA0281-like"/>
    <property type="match status" value="1"/>
</dbReference>
<dbReference type="Proteomes" id="UP001501565">
    <property type="component" value="Unassembled WGS sequence"/>
</dbReference>
<dbReference type="EMBL" id="BAABBN010000007">
    <property type="protein sequence ID" value="GAA3924957.1"/>
    <property type="molecule type" value="Genomic_DNA"/>
</dbReference>
<evidence type="ECO:0000313" key="2">
    <source>
        <dbReference type="EMBL" id="GAA3924957.1"/>
    </source>
</evidence>
<proteinExistence type="predicted"/>
<dbReference type="Pfam" id="PF15919">
    <property type="entry name" value="HicB_lk_antitox"/>
    <property type="match status" value="1"/>
</dbReference>
<evidence type="ECO:0000313" key="3">
    <source>
        <dbReference type="Proteomes" id="UP001501565"/>
    </source>
</evidence>
<dbReference type="RefSeq" id="WP_344798329.1">
    <property type="nucleotide sequence ID" value="NZ_BAABBN010000007.1"/>
</dbReference>
<name>A0ABP7MME5_9GAMM</name>
<sequence length="135" mass="14702">MKYTVAIEVGDEDTAYGVTVPDIPGCFSAGDSFEEALENAKEAINGHLEILAEDGELPPKASAPNQLINGKEYAGYIWAVVEIDIEPFLGKSQKVNVTLPNLTLHQIDEVVSKNPAYKSRSHFLQVASMHELQCA</sequence>
<dbReference type="InterPro" id="IPR051404">
    <property type="entry name" value="TA_system_antitoxin"/>
</dbReference>
<protein>
    <submittedName>
        <fullName evidence="2">Type II toxin-antitoxin system HicB family antitoxin</fullName>
    </submittedName>
</protein>
<organism evidence="2 3">
    <name type="scientific">Litoribacillus peritrichatus</name>
    <dbReference type="NCBI Taxonomy" id="718191"/>
    <lineage>
        <taxon>Bacteria</taxon>
        <taxon>Pseudomonadati</taxon>
        <taxon>Pseudomonadota</taxon>
        <taxon>Gammaproteobacteria</taxon>
        <taxon>Oceanospirillales</taxon>
        <taxon>Oceanospirillaceae</taxon>
        <taxon>Litoribacillus</taxon>
    </lineage>
</organism>
<dbReference type="PANTHER" id="PTHR34504">
    <property type="entry name" value="ANTITOXIN HICB"/>
    <property type="match status" value="1"/>
</dbReference>
<dbReference type="PANTHER" id="PTHR34504:SF2">
    <property type="entry name" value="UPF0150 PROTEIN SSL0259"/>
    <property type="match status" value="1"/>
</dbReference>
<feature type="domain" description="HicB-like antitoxin of toxin-antitoxin system" evidence="1">
    <location>
        <begin position="3"/>
        <end position="127"/>
    </location>
</feature>
<keyword evidence="3" id="KW-1185">Reference proteome</keyword>
<gene>
    <name evidence="2" type="ORF">GCM10022277_21050</name>
</gene>
<dbReference type="Gene3D" id="3.30.160.250">
    <property type="match status" value="1"/>
</dbReference>
<dbReference type="InterPro" id="IPR031807">
    <property type="entry name" value="HicB-like"/>
</dbReference>
<accession>A0ABP7MME5</accession>
<dbReference type="InterPro" id="IPR035069">
    <property type="entry name" value="TTHA1013/TTHA0281-like"/>
</dbReference>
<reference evidence="3" key="1">
    <citation type="journal article" date="2019" name="Int. J. Syst. Evol. Microbiol.">
        <title>The Global Catalogue of Microorganisms (GCM) 10K type strain sequencing project: providing services to taxonomists for standard genome sequencing and annotation.</title>
        <authorList>
            <consortium name="The Broad Institute Genomics Platform"/>
            <consortium name="The Broad Institute Genome Sequencing Center for Infectious Disease"/>
            <person name="Wu L."/>
            <person name="Ma J."/>
        </authorList>
    </citation>
    <scope>NUCLEOTIDE SEQUENCE [LARGE SCALE GENOMIC DNA]</scope>
    <source>
        <strain evidence="3">JCM 17551</strain>
    </source>
</reference>
<evidence type="ECO:0000259" key="1">
    <source>
        <dbReference type="Pfam" id="PF15919"/>
    </source>
</evidence>